<feature type="transmembrane region" description="Helical" evidence="1">
    <location>
        <begin position="882"/>
        <end position="902"/>
    </location>
</feature>
<dbReference type="Gene3D" id="3.30.70.1430">
    <property type="entry name" value="Multidrug efflux transporter AcrB pore domain"/>
    <property type="match status" value="2"/>
</dbReference>
<dbReference type="EMBL" id="CP043451">
    <property type="protein sequence ID" value="QEM02167.1"/>
    <property type="molecule type" value="Genomic_DNA"/>
</dbReference>
<dbReference type="SUPFAM" id="SSF82714">
    <property type="entry name" value="Multidrug efflux transporter AcrB TolC docking domain, DN and DC subdomains"/>
    <property type="match status" value="2"/>
</dbReference>
<dbReference type="GO" id="GO:0042910">
    <property type="term" value="F:xenobiotic transmembrane transporter activity"/>
    <property type="evidence" value="ECO:0007669"/>
    <property type="project" value="TreeGrafter"/>
</dbReference>
<dbReference type="SUPFAM" id="SSF82866">
    <property type="entry name" value="Multidrug efflux transporter AcrB transmembrane domain"/>
    <property type="match status" value="2"/>
</dbReference>
<name>A0AAE6MGI2_9SPHI</name>
<evidence type="ECO:0000313" key="2">
    <source>
        <dbReference type="EMBL" id="QEM02167.1"/>
    </source>
</evidence>
<dbReference type="Gene3D" id="3.30.70.1320">
    <property type="entry name" value="Multidrug efflux transporter AcrB pore domain like"/>
    <property type="match status" value="1"/>
</dbReference>
<gene>
    <name evidence="2" type="ORF">DIU31_001015</name>
    <name evidence="3" type="ORF">J3L21_26750</name>
</gene>
<evidence type="ECO:0000313" key="3">
    <source>
        <dbReference type="EMBL" id="QTE49100.1"/>
    </source>
</evidence>
<protein>
    <submittedName>
        <fullName evidence="2">Efflux RND transporter permease subunit</fullName>
    </submittedName>
</protein>
<accession>A0AAE6MGI2</accession>
<keyword evidence="1" id="KW-1133">Transmembrane helix</keyword>
<evidence type="ECO:0000256" key="1">
    <source>
        <dbReference type="SAM" id="Phobius"/>
    </source>
</evidence>
<evidence type="ECO:0000313" key="4">
    <source>
        <dbReference type="Proteomes" id="UP000250557"/>
    </source>
</evidence>
<dbReference type="Proteomes" id="UP000250557">
    <property type="component" value="Chromosome"/>
</dbReference>
<evidence type="ECO:0000313" key="5">
    <source>
        <dbReference type="Proteomes" id="UP000663940"/>
    </source>
</evidence>
<sequence>MKENQRKNYFITHRKPLGLVLALIIMGGLFAYSKLQTSLFPEITFPKIKIIADEGLQPVNKMMVTVTKPLENAIKQVPDLQLVRSTTSRGSCEISALLNWNADIDLSQQRIQSSIDQIKNDLPADVNISVAKMNPSILPVSGYTLESHNLSPIELRQLATYTVKPFLSQVDGVSEIRVIGGKLKEYWLTLDQQKMTSLGLTPDIISNTLATTNFVKSEGYLSDYKRMYLTVTDATINAKDQLEDLVISNNRKRIVRLKDFASIQVNEGIEYTRINANGHDGVLIAVVKQPNANLISVSNDMADKIDALKKLLPLGVSIRPYYVQADFVNDSVRSVSDSLWVGLLLAIIVAVIFLRSFKASITILITIPVTLGLTLLILYWLGYTFNIMTLGAIAASIGLIIDDAIVVVEQIHRVHEEHPDELSSHLVRKAIDYLFPAMVGSSISTIVIFIPFVLMTGVAGAYFKVLTDTMIITLLSSFFVTWIGLPVIYLLVTRKPKLNTAKASAEEIHTVKQQKWVSFFILRPYVSIIIIAALAAVIVIVPPLLETGFLPDMDEGAIVLDYKSPPGTSLEETDRMLRQIEKQIIKHPDVTAYSRRTGTQMGFFITEPNSGDYLIQLKKDRTKSTEEVISDLRKMVEETQPALQVEFGQVISDMLGDLTTSAEPIEIKVFGDNQQTLQNLSRQIAGLVEKVKGTADVLPGIVIAGPSVSIQPHYSKIAQYGITAADLQMQIQTALEGNVIGSLLEKEQLSPIRMVYPGNRSLNVNDIHNLHIFLPNGKLIPITELASVELRPGDAEINRENLQSMNVVSARLEGSDLGTVITSIQKTIHDNVNLPTGYHVEYGGAYAQQQQSFKELLIILITACLLVFGVILFLFRQFRIALLILMIGILGIAGSFLALFITGTSLNVGSYTGLIMIVGIIGENAIFTFLQFKESAIENENKNIDAAITFAISTRLRPKLMTALGAIIALLPLALGIGAGAQLHQPLAIAVIGGFLAALPLLLIVLPAMLRILYRKGFNTHLNEINESHHG</sequence>
<keyword evidence="5" id="KW-1185">Reference proteome</keyword>
<organism evidence="2 4">
    <name type="scientific">Mucilaginibacter rubeus</name>
    <dbReference type="NCBI Taxonomy" id="2027860"/>
    <lineage>
        <taxon>Bacteria</taxon>
        <taxon>Pseudomonadati</taxon>
        <taxon>Bacteroidota</taxon>
        <taxon>Sphingobacteriia</taxon>
        <taxon>Sphingobacteriales</taxon>
        <taxon>Sphingobacteriaceae</taxon>
        <taxon>Mucilaginibacter</taxon>
    </lineage>
</organism>
<dbReference type="PRINTS" id="PR00702">
    <property type="entry name" value="ACRIFLAVINRP"/>
</dbReference>
<feature type="transmembrane region" description="Helical" evidence="1">
    <location>
        <begin position="387"/>
        <end position="408"/>
    </location>
</feature>
<feature type="transmembrane region" description="Helical" evidence="1">
    <location>
        <begin position="433"/>
        <end position="463"/>
    </location>
</feature>
<dbReference type="Pfam" id="PF00873">
    <property type="entry name" value="ACR_tran"/>
    <property type="match status" value="1"/>
</dbReference>
<feature type="transmembrane region" description="Helical" evidence="1">
    <location>
        <begin position="908"/>
        <end position="930"/>
    </location>
</feature>
<dbReference type="PANTHER" id="PTHR32063">
    <property type="match status" value="1"/>
</dbReference>
<dbReference type="Proteomes" id="UP000663940">
    <property type="component" value="Chromosome"/>
</dbReference>
<feature type="transmembrane region" description="Helical" evidence="1">
    <location>
        <begin position="856"/>
        <end position="875"/>
    </location>
</feature>
<keyword evidence="1" id="KW-0812">Transmembrane</keyword>
<dbReference type="GO" id="GO:0005886">
    <property type="term" value="C:plasma membrane"/>
    <property type="evidence" value="ECO:0007669"/>
    <property type="project" value="TreeGrafter"/>
</dbReference>
<dbReference type="AlphaFoldDB" id="A0AAE6MGI2"/>
<reference evidence="2 4" key="1">
    <citation type="submission" date="2019-08" db="EMBL/GenBank/DDBJ databases">
        <title>Comparative genome analysis confer to the adaptation heavy metal polluted environment.</title>
        <authorList>
            <person name="Li Y."/>
        </authorList>
    </citation>
    <scope>NUCLEOTIDE SEQUENCE [LARGE SCALE GENOMIC DNA]</scope>
    <source>
        <strain evidence="2 4">P2</strain>
    </source>
</reference>
<dbReference type="InterPro" id="IPR001036">
    <property type="entry name" value="Acrflvin-R"/>
</dbReference>
<dbReference type="Gene3D" id="3.30.70.1440">
    <property type="entry name" value="Multidrug efflux transporter AcrB pore domain"/>
    <property type="match status" value="1"/>
</dbReference>
<feature type="transmembrane region" description="Helical" evidence="1">
    <location>
        <begin position="361"/>
        <end position="381"/>
    </location>
</feature>
<dbReference type="PANTHER" id="PTHR32063:SF24">
    <property type="entry name" value="CATION EFFLUX SYSTEM (ACRB_ACRD_ACRF FAMILY)"/>
    <property type="match status" value="1"/>
</dbReference>
<dbReference type="Gene3D" id="3.30.2090.10">
    <property type="entry name" value="Multidrug efflux transporter AcrB TolC docking domain, DN and DC subdomains"/>
    <property type="match status" value="2"/>
</dbReference>
<feature type="transmembrane region" description="Helical" evidence="1">
    <location>
        <begin position="338"/>
        <end position="354"/>
    </location>
</feature>
<dbReference type="SUPFAM" id="SSF82693">
    <property type="entry name" value="Multidrug efflux transporter AcrB pore domain, PN1, PN2, PC1 and PC2 subdomains"/>
    <property type="match status" value="3"/>
</dbReference>
<dbReference type="RefSeq" id="WP_112653603.1">
    <property type="nucleotide sequence ID" value="NZ_CP043451.1"/>
</dbReference>
<feature type="transmembrane region" description="Helical" evidence="1">
    <location>
        <begin position="469"/>
        <end position="492"/>
    </location>
</feature>
<feature type="transmembrane region" description="Helical" evidence="1">
    <location>
        <begin position="960"/>
        <end position="981"/>
    </location>
</feature>
<dbReference type="InterPro" id="IPR027463">
    <property type="entry name" value="AcrB_DN_DC_subdom"/>
</dbReference>
<feature type="transmembrane region" description="Helical" evidence="1">
    <location>
        <begin position="987"/>
        <end position="1010"/>
    </location>
</feature>
<proteinExistence type="predicted"/>
<keyword evidence="1" id="KW-0472">Membrane</keyword>
<dbReference type="Gene3D" id="1.20.1640.10">
    <property type="entry name" value="Multidrug efflux transporter AcrB transmembrane domain"/>
    <property type="match status" value="2"/>
</dbReference>
<reference evidence="3 5" key="2">
    <citation type="submission" date="2021-03" db="EMBL/GenBank/DDBJ databases">
        <title>Mucilaginibacter strains isolated from gold and copper mining confer multi heavy-metal resistance.</title>
        <authorList>
            <person name="Li Y."/>
        </authorList>
    </citation>
    <scope>NUCLEOTIDE SEQUENCE [LARGE SCALE GENOMIC DNA]</scope>
    <source>
        <strain evidence="3 5">P2-4</strain>
    </source>
</reference>
<feature type="transmembrane region" description="Helical" evidence="1">
    <location>
        <begin position="525"/>
        <end position="545"/>
    </location>
</feature>
<dbReference type="EMBL" id="CP071880">
    <property type="protein sequence ID" value="QTE49100.1"/>
    <property type="molecule type" value="Genomic_DNA"/>
</dbReference>